<feature type="transmembrane region" description="Helical" evidence="2">
    <location>
        <begin position="12"/>
        <end position="35"/>
    </location>
</feature>
<keyword evidence="2" id="KW-0472">Membrane</keyword>
<keyword evidence="2" id="KW-1133">Transmembrane helix</keyword>
<proteinExistence type="predicted"/>
<feature type="region of interest" description="Disordered" evidence="1">
    <location>
        <begin position="54"/>
        <end position="117"/>
    </location>
</feature>
<feature type="compositionally biased region" description="Pro residues" evidence="1">
    <location>
        <begin position="85"/>
        <end position="116"/>
    </location>
</feature>
<evidence type="ECO:0000313" key="3">
    <source>
        <dbReference type="EMBL" id="QUF05997.1"/>
    </source>
</evidence>
<sequence length="208" mass="21264">MVALGRARATGGLTGHAVTALLVLPCLVVGLIAYLGREPDLPGRAAPIPSAIRAEDTPPATAPDATTPPASPPSGSPTSAAPTTGSPPPSTPPPSAQAPPVDTPAPRDLPIPPEPITDPWHLDGRWIAQLFSVAVGAPPGTLETALSEFSLRTGTDVPLLLSSDYSSLRPGYLVGFHPGPFADSAEVETWCASANLPTADCLPRKLTR</sequence>
<gene>
    <name evidence="3" type="ORF">KCV87_08005</name>
</gene>
<evidence type="ECO:0000256" key="2">
    <source>
        <dbReference type="SAM" id="Phobius"/>
    </source>
</evidence>
<evidence type="ECO:0000313" key="4">
    <source>
        <dbReference type="Proteomes" id="UP000677152"/>
    </source>
</evidence>
<accession>A0AA45LA25</accession>
<evidence type="ECO:0000256" key="1">
    <source>
        <dbReference type="SAM" id="MobiDB-lite"/>
    </source>
</evidence>
<dbReference type="Proteomes" id="UP000677152">
    <property type="component" value="Chromosome"/>
</dbReference>
<dbReference type="EMBL" id="CP073249">
    <property type="protein sequence ID" value="QUF05997.1"/>
    <property type="molecule type" value="Genomic_DNA"/>
</dbReference>
<name>A0AA45LA25_9PSEU</name>
<organism evidence="3 4">
    <name type="scientific">Actinosynnema pretiosum subsp. pretiosum</name>
    <dbReference type="NCBI Taxonomy" id="103721"/>
    <lineage>
        <taxon>Bacteria</taxon>
        <taxon>Bacillati</taxon>
        <taxon>Actinomycetota</taxon>
        <taxon>Actinomycetes</taxon>
        <taxon>Pseudonocardiales</taxon>
        <taxon>Pseudonocardiaceae</taxon>
        <taxon>Actinosynnema</taxon>
    </lineage>
</organism>
<feature type="compositionally biased region" description="Low complexity" evidence="1">
    <location>
        <begin position="57"/>
        <end position="68"/>
    </location>
</feature>
<protein>
    <submittedName>
        <fullName evidence="3">Uncharacterized protein</fullName>
    </submittedName>
</protein>
<keyword evidence="2" id="KW-0812">Transmembrane</keyword>
<dbReference type="AlphaFoldDB" id="A0AA45LA25"/>
<reference evidence="3" key="1">
    <citation type="submission" date="2021-04" db="EMBL/GenBank/DDBJ databases">
        <title>Genomic sequence of Actinosynnema pretiosum subsp. pretiosum ATCC 31280 (C-14919).</title>
        <authorList>
            <person name="Bai L."/>
            <person name="Wang X."/>
            <person name="Xiao Y."/>
        </authorList>
    </citation>
    <scope>NUCLEOTIDE SEQUENCE</scope>
    <source>
        <strain evidence="3">ATCC 31280</strain>
    </source>
</reference>